<dbReference type="PANTHER" id="PTHR15463">
    <property type="entry name" value="AP1 GAMMA SUBUNIT BINDING PROTEIN 1"/>
    <property type="match status" value="1"/>
</dbReference>
<dbReference type="InterPro" id="IPR059024">
    <property type="entry name" value="SYNRG_C"/>
</dbReference>
<comment type="caution">
    <text evidence="3">The sequence shown here is derived from an EMBL/GenBank/DDBJ whole genome shotgun (WGS) entry which is preliminary data.</text>
</comment>
<dbReference type="EMBL" id="PDUG01000003">
    <property type="protein sequence ID" value="PIC38850.1"/>
    <property type="molecule type" value="Genomic_DNA"/>
</dbReference>
<evidence type="ECO:0000313" key="4">
    <source>
        <dbReference type="Proteomes" id="UP000230233"/>
    </source>
</evidence>
<name>A0A2G5UH17_9PELO</name>
<dbReference type="GO" id="GO:0030130">
    <property type="term" value="C:clathrin coat of trans-Golgi network vesicle"/>
    <property type="evidence" value="ECO:0007669"/>
    <property type="project" value="TreeGrafter"/>
</dbReference>
<dbReference type="SUPFAM" id="SSF47473">
    <property type="entry name" value="EF-hand"/>
    <property type="match status" value="1"/>
</dbReference>
<sequence>MEGKFSMDSQILEEVIRSGNIPCHGRTGMLCAGGGLLPPALLDESRVPKFYLDALVACGGTTSSALPNTGLVYNLMGTSGLPKDVLSHIWSAVNRAKPGQLTRPEFFSLLALIALAQKGESLAALCAMNSLPIPYLNPVQAFPTASNPAPTVNTSSSFVPFGKIKPSAFIPTSLLPRRSMRKKKDTDSKEASAHNSPAKSGAQDLAGLDFSNDISDIMEDTTDANETPNQRCWRETVHAIYIVVEEANQLFKDVKKDVILEILETEKGENYFKSLAKTFETLERVCKSAGVLLSTQSTKEAEYCRNLKRKWEPFFGEASADANVEHGIDDRKCVICCQPVQNPIDYGGQCFDVACANLWVNGVSSTLPSLHLK</sequence>
<dbReference type="OrthoDB" id="524326at2759"/>
<dbReference type="PANTHER" id="PTHR15463:SF2">
    <property type="entry name" value="SYNERGIN GAMMA"/>
    <property type="match status" value="1"/>
</dbReference>
<reference evidence="4" key="1">
    <citation type="submission" date="2017-10" db="EMBL/GenBank/DDBJ databases">
        <title>Rapid genome shrinkage in a self-fertile nematode reveals novel sperm competition proteins.</title>
        <authorList>
            <person name="Yin D."/>
            <person name="Schwarz E.M."/>
            <person name="Thomas C.G."/>
            <person name="Felde R.L."/>
            <person name="Korf I.F."/>
            <person name="Cutter A.D."/>
            <person name="Schartner C.M."/>
            <person name="Ralston E.J."/>
            <person name="Meyer B.J."/>
            <person name="Haag E.S."/>
        </authorList>
    </citation>
    <scope>NUCLEOTIDE SEQUENCE [LARGE SCALE GENOMIC DNA]</scope>
    <source>
        <strain evidence="4">JU1422</strain>
    </source>
</reference>
<dbReference type="CDD" id="cd00052">
    <property type="entry name" value="EH"/>
    <property type="match status" value="1"/>
</dbReference>
<dbReference type="InterPro" id="IPR000261">
    <property type="entry name" value="EH_dom"/>
</dbReference>
<proteinExistence type="predicted"/>
<protein>
    <recommendedName>
        <fullName evidence="2">EH domain-containing protein</fullName>
    </recommendedName>
</protein>
<dbReference type="Gene3D" id="1.10.238.10">
    <property type="entry name" value="EF-hand"/>
    <property type="match status" value="1"/>
</dbReference>
<evidence type="ECO:0000256" key="1">
    <source>
        <dbReference type="SAM" id="MobiDB-lite"/>
    </source>
</evidence>
<dbReference type="InterPro" id="IPR039656">
    <property type="entry name" value="SYNRG"/>
</dbReference>
<feature type="region of interest" description="Disordered" evidence="1">
    <location>
        <begin position="179"/>
        <end position="205"/>
    </location>
</feature>
<evidence type="ECO:0000259" key="2">
    <source>
        <dbReference type="PROSITE" id="PS50031"/>
    </source>
</evidence>
<dbReference type="Pfam" id="PF25999">
    <property type="entry name" value="SYNRG_C"/>
    <property type="match status" value="1"/>
</dbReference>
<accession>A0A2G5UH17</accession>
<dbReference type="AlphaFoldDB" id="A0A2G5UH17"/>
<gene>
    <name evidence="3" type="primary">Cni-R10E11.6</name>
    <name evidence="3" type="synonym">Cnig_chr_III.g10728</name>
    <name evidence="3" type="ORF">B9Z55_010728</name>
</gene>
<dbReference type="Proteomes" id="UP000230233">
    <property type="component" value="Chromosome III"/>
</dbReference>
<organism evidence="3 4">
    <name type="scientific">Caenorhabditis nigoni</name>
    <dbReference type="NCBI Taxonomy" id="1611254"/>
    <lineage>
        <taxon>Eukaryota</taxon>
        <taxon>Metazoa</taxon>
        <taxon>Ecdysozoa</taxon>
        <taxon>Nematoda</taxon>
        <taxon>Chromadorea</taxon>
        <taxon>Rhabditida</taxon>
        <taxon>Rhabditina</taxon>
        <taxon>Rhabditomorpha</taxon>
        <taxon>Rhabditoidea</taxon>
        <taxon>Rhabditidae</taxon>
        <taxon>Peloderinae</taxon>
        <taxon>Caenorhabditis</taxon>
    </lineage>
</organism>
<keyword evidence="4" id="KW-1185">Reference proteome</keyword>
<dbReference type="InterPro" id="IPR011992">
    <property type="entry name" value="EF-hand-dom_pair"/>
</dbReference>
<evidence type="ECO:0000313" key="3">
    <source>
        <dbReference type="EMBL" id="PIC38850.1"/>
    </source>
</evidence>
<dbReference type="PROSITE" id="PS50031">
    <property type="entry name" value="EH"/>
    <property type="match status" value="1"/>
</dbReference>
<dbReference type="STRING" id="1611254.A0A2G5UH17"/>
<feature type="domain" description="EH" evidence="2">
    <location>
        <begin position="43"/>
        <end position="148"/>
    </location>
</feature>